<proteinExistence type="predicted"/>
<keyword evidence="1" id="KW-0812">Transmembrane</keyword>
<evidence type="ECO:0000313" key="2">
    <source>
        <dbReference type="EMBL" id="MER6274403.1"/>
    </source>
</evidence>
<keyword evidence="3" id="KW-1185">Reference proteome</keyword>
<name>A0ABV1TWH8_9ACTN</name>
<evidence type="ECO:0000256" key="1">
    <source>
        <dbReference type="SAM" id="Phobius"/>
    </source>
</evidence>
<protein>
    <recommendedName>
        <fullName evidence="4">DUF3040 domain-containing protein</fullName>
    </recommendedName>
</protein>
<gene>
    <name evidence="2" type="ORF">ABT211_45335</name>
</gene>
<keyword evidence="1" id="KW-1133">Transmembrane helix</keyword>
<evidence type="ECO:0008006" key="4">
    <source>
        <dbReference type="Google" id="ProtNLM"/>
    </source>
</evidence>
<dbReference type="Proteomes" id="UP001490365">
    <property type="component" value="Unassembled WGS sequence"/>
</dbReference>
<accession>A0ABV1TWH8</accession>
<organism evidence="2 3">
    <name type="scientific">Streptomyces sp. 900105755</name>
    <dbReference type="NCBI Taxonomy" id="3154389"/>
    <lineage>
        <taxon>Bacteria</taxon>
        <taxon>Bacillati</taxon>
        <taxon>Actinomycetota</taxon>
        <taxon>Actinomycetes</taxon>
        <taxon>Kitasatosporales</taxon>
        <taxon>Streptomycetaceae</taxon>
        <taxon>Streptomyces</taxon>
    </lineage>
</organism>
<feature type="transmembrane region" description="Helical" evidence="1">
    <location>
        <begin position="62"/>
        <end position="84"/>
    </location>
</feature>
<dbReference type="RefSeq" id="WP_351962617.1">
    <property type="nucleotide sequence ID" value="NZ_JBEOZM010000052.1"/>
</dbReference>
<evidence type="ECO:0000313" key="3">
    <source>
        <dbReference type="Proteomes" id="UP001490365"/>
    </source>
</evidence>
<feature type="transmembrane region" description="Helical" evidence="1">
    <location>
        <begin position="90"/>
        <end position="109"/>
    </location>
</feature>
<sequence>MSSMPEQPGYDHSDTDVLLAKVEHLLTCLAEQTRTAKRERRQLRRARRAERLRLRVRAGLPVLRSGLTFIAIVAFAIGLVLLMVDTGDPKVFFALAGAACALAAVTPSGK</sequence>
<dbReference type="EMBL" id="JBEOZM010000052">
    <property type="protein sequence ID" value="MER6274403.1"/>
    <property type="molecule type" value="Genomic_DNA"/>
</dbReference>
<comment type="caution">
    <text evidence="2">The sequence shown here is derived from an EMBL/GenBank/DDBJ whole genome shotgun (WGS) entry which is preliminary data.</text>
</comment>
<keyword evidence="1" id="KW-0472">Membrane</keyword>
<reference evidence="2 3" key="1">
    <citation type="submission" date="2024-06" db="EMBL/GenBank/DDBJ databases">
        <title>The Natural Products Discovery Center: Release of the First 8490 Sequenced Strains for Exploring Actinobacteria Biosynthetic Diversity.</title>
        <authorList>
            <person name="Kalkreuter E."/>
            <person name="Kautsar S.A."/>
            <person name="Yang D."/>
            <person name="Bader C.D."/>
            <person name="Teijaro C.N."/>
            <person name="Fluegel L."/>
            <person name="Davis C.M."/>
            <person name="Simpson J.R."/>
            <person name="Lauterbach L."/>
            <person name="Steele A.D."/>
            <person name="Gui C."/>
            <person name="Meng S."/>
            <person name="Li G."/>
            <person name="Viehrig K."/>
            <person name="Ye F."/>
            <person name="Su P."/>
            <person name="Kiefer A.F."/>
            <person name="Nichols A."/>
            <person name="Cepeda A.J."/>
            <person name="Yan W."/>
            <person name="Fan B."/>
            <person name="Jiang Y."/>
            <person name="Adhikari A."/>
            <person name="Zheng C.-J."/>
            <person name="Schuster L."/>
            <person name="Cowan T.M."/>
            <person name="Smanski M.J."/>
            <person name="Chevrette M.G."/>
            <person name="De Carvalho L.P.S."/>
            <person name="Shen B."/>
        </authorList>
    </citation>
    <scope>NUCLEOTIDE SEQUENCE [LARGE SCALE GENOMIC DNA]</scope>
    <source>
        <strain evidence="2 3">NPDC001694</strain>
    </source>
</reference>